<organism evidence="2">
    <name type="scientific">marine metagenome</name>
    <dbReference type="NCBI Taxonomy" id="408172"/>
    <lineage>
        <taxon>unclassified sequences</taxon>
        <taxon>metagenomes</taxon>
        <taxon>ecological metagenomes</taxon>
    </lineage>
</organism>
<dbReference type="AlphaFoldDB" id="A0A382MSZ5"/>
<proteinExistence type="predicted"/>
<feature type="compositionally biased region" description="Basic and acidic residues" evidence="1">
    <location>
        <begin position="66"/>
        <end position="75"/>
    </location>
</feature>
<sequence length="87" mass="9908">MEFDEFMGMSEKDKYLEDNPHISQVPVMFSYVGDHIMGVGPKVDSGFTERMQQIANSHPGSPLADRYGKSSHKEIKTRNVLKKHKVI</sequence>
<accession>A0A382MSZ5</accession>
<evidence type="ECO:0000256" key="1">
    <source>
        <dbReference type="SAM" id="MobiDB-lite"/>
    </source>
</evidence>
<protein>
    <submittedName>
        <fullName evidence="2">Uncharacterized protein</fullName>
    </submittedName>
</protein>
<reference evidence="2" key="1">
    <citation type="submission" date="2018-05" db="EMBL/GenBank/DDBJ databases">
        <authorList>
            <person name="Lanie J.A."/>
            <person name="Ng W.-L."/>
            <person name="Kazmierczak K.M."/>
            <person name="Andrzejewski T.M."/>
            <person name="Davidsen T.M."/>
            <person name="Wayne K.J."/>
            <person name="Tettelin H."/>
            <person name="Glass J.I."/>
            <person name="Rusch D."/>
            <person name="Podicherti R."/>
            <person name="Tsui H.-C.T."/>
            <person name="Winkler M.E."/>
        </authorList>
    </citation>
    <scope>NUCLEOTIDE SEQUENCE</scope>
</reference>
<evidence type="ECO:0000313" key="2">
    <source>
        <dbReference type="EMBL" id="SVC50907.1"/>
    </source>
</evidence>
<name>A0A382MSZ5_9ZZZZ</name>
<feature type="region of interest" description="Disordered" evidence="1">
    <location>
        <begin position="56"/>
        <end position="75"/>
    </location>
</feature>
<gene>
    <name evidence="2" type="ORF">METZ01_LOCUS303761</name>
</gene>
<dbReference type="EMBL" id="UINC01095101">
    <property type="protein sequence ID" value="SVC50907.1"/>
    <property type="molecule type" value="Genomic_DNA"/>
</dbReference>